<evidence type="ECO:0000256" key="1">
    <source>
        <dbReference type="ARBA" id="ARBA00022741"/>
    </source>
</evidence>
<dbReference type="InterPro" id="IPR014774">
    <property type="entry name" value="KaiC-like_dom"/>
</dbReference>
<dbReference type="InterPro" id="IPR027417">
    <property type="entry name" value="P-loop_NTPase"/>
</dbReference>
<organism evidence="4">
    <name type="scientific">Candidatus Methanomethylicus mesodigestus</name>
    <dbReference type="NCBI Taxonomy" id="1867258"/>
    <lineage>
        <taxon>Archaea</taxon>
        <taxon>Thermoproteota</taxon>
        <taxon>Methanosuratincolia</taxon>
        <taxon>Candidatus Methanomethylicales</taxon>
        <taxon>Candidatus Methanomethylicaceae</taxon>
        <taxon>Candidatus Methanomethylicus</taxon>
    </lineage>
</organism>
<name>A0A7C3J529_9CREN</name>
<proteinExistence type="predicted"/>
<dbReference type="AlphaFoldDB" id="A0A7C3J529"/>
<comment type="caution">
    <text evidence="4">The sequence shown here is derived from an EMBL/GenBank/DDBJ whole genome shotgun (WGS) entry which is preliminary data.</text>
</comment>
<gene>
    <name evidence="4" type="ORF">ENS19_08250</name>
</gene>
<keyword evidence="1" id="KW-0547">Nucleotide-binding</keyword>
<dbReference type="PANTHER" id="PTHR43637:SF2">
    <property type="entry name" value="PROTEIN GVPD 1"/>
    <property type="match status" value="1"/>
</dbReference>
<dbReference type="SUPFAM" id="SSF52540">
    <property type="entry name" value="P-loop containing nucleoside triphosphate hydrolases"/>
    <property type="match status" value="1"/>
</dbReference>
<keyword evidence="2" id="KW-0067">ATP-binding</keyword>
<dbReference type="Gene3D" id="3.40.50.300">
    <property type="entry name" value="P-loop containing nucleotide triphosphate hydrolases"/>
    <property type="match status" value="1"/>
</dbReference>
<dbReference type="InterPro" id="IPR003593">
    <property type="entry name" value="AAA+_ATPase"/>
</dbReference>
<feature type="domain" description="AAA+ ATPase" evidence="3">
    <location>
        <begin position="20"/>
        <end position="199"/>
    </location>
</feature>
<sequence length="255" mass="28448">MNAKFGIELFDSAAPDGFPRESFILLFGEGGTGKSVTLLQIAGSRLIAGEPCVFVTFDDSPSSLVENFKRFNSGEPIEKGLLTIVDGFSFRSKMPQKANSYVKYVENPRDRQSLNNVIFSAIDKLNGKGSVFIDSITELFTMSEPTSTIETIKDWRAQLSKARGLPVFASHHLGVRAIDEFAGMLEYVVDCVIDFRFDPVFAQQGLLARQFRIKKLKGATHDTLWHYFTIDKNGIQAIRAQPQKAPKEDAQRLSK</sequence>
<dbReference type="SMART" id="SM00382">
    <property type="entry name" value="AAA"/>
    <property type="match status" value="1"/>
</dbReference>
<evidence type="ECO:0000259" key="3">
    <source>
        <dbReference type="SMART" id="SM00382"/>
    </source>
</evidence>
<protein>
    <recommendedName>
        <fullName evidence="3">AAA+ ATPase domain-containing protein</fullName>
    </recommendedName>
</protein>
<evidence type="ECO:0000256" key="2">
    <source>
        <dbReference type="ARBA" id="ARBA00022840"/>
    </source>
</evidence>
<reference evidence="4" key="1">
    <citation type="journal article" date="2020" name="mSystems">
        <title>Genome- and Community-Level Interaction Insights into Carbon Utilization and Element Cycling Functions of Hydrothermarchaeota in Hydrothermal Sediment.</title>
        <authorList>
            <person name="Zhou Z."/>
            <person name="Liu Y."/>
            <person name="Xu W."/>
            <person name="Pan J."/>
            <person name="Luo Z.H."/>
            <person name="Li M."/>
        </authorList>
    </citation>
    <scope>NUCLEOTIDE SEQUENCE [LARGE SCALE GENOMIC DNA]</scope>
    <source>
        <strain evidence="4">SpSt-468</strain>
    </source>
</reference>
<dbReference type="EMBL" id="DSTX01000013">
    <property type="protein sequence ID" value="HFK21247.1"/>
    <property type="molecule type" value="Genomic_DNA"/>
</dbReference>
<evidence type="ECO:0000313" key="4">
    <source>
        <dbReference type="EMBL" id="HFK21247.1"/>
    </source>
</evidence>
<dbReference type="GO" id="GO:0005524">
    <property type="term" value="F:ATP binding"/>
    <property type="evidence" value="ECO:0007669"/>
    <property type="project" value="UniProtKB-KW"/>
</dbReference>
<dbReference type="Pfam" id="PF06745">
    <property type="entry name" value="ATPase"/>
    <property type="match status" value="1"/>
</dbReference>
<accession>A0A7C3J529</accession>
<dbReference type="PANTHER" id="PTHR43637">
    <property type="entry name" value="UPF0273 PROTEIN TM_0370"/>
    <property type="match status" value="1"/>
</dbReference>